<proteinExistence type="predicted"/>
<dbReference type="InterPro" id="IPR004119">
    <property type="entry name" value="EcKL"/>
</dbReference>
<evidence type="ECO:0000313" key="3">
    <source>
        <dbReference type="RefSeq" id="XP_030758873.1"/>
    </source>
</evidence>
<accession>A0A6J2Y4Z7</accession>
<dbReference type="PANTHER" id="PTHR11012">
    <property type="entry name" value="PROTEIN KINASE-LIKE DOMAIN-CONTAINING"/>
    <property type="match status" value="1"/>
</dbReference>
<evidence type="ECO:0000259" key="1">
    <source>
        <dbReference type="SMART" id="SM00587"/>
    </source>
</evidence>
<dbReference type="InterPro" id="IPR015897">
    <property type="entry name" value="CHK_kinase-like"/>
</dbReference>
<dbReference type="CTD" id="326119"/>
<dbReference type="SUPFAM" id="SSF56112">
    <property type="entry name" value="Protein kinase-like (PK-like)"/>
    <property type="match status" value="1"/>
</dbReference>
<organism evidence="2 3">
    <name type="scientific">Sitophilus oryzae</name>
    <name type="common">Rice weevil</name>
    <name type="synonym">Curculio oryzae</name>
    <dbReference type="NCBI Taxonomy" id="7048"/>
    <lineage>
        <taxon>Eukaryota</taxon>
        <taxon>Metazoa</taxon>
        <taxon>Ecdysozoa</taxon>
        <taxon>Arthropoda</taxon>
        <taxon>Hexapoda</taxon>
        <taxon>Insecta</taxon>
        <taxon>Pterygota</taxon>
        <taxon>Neoptera</taxon>
        <taxon>Endopterygota</taxon>
        <taxon>Coleoptera</taxon>
        <taxon>Polyphaga</taxon>
        <taxon>Cucujiformia</taxon>
        <taxon>Curculionidae</taxon>
        <taxon>Dryophthorinae</taxon>
        <taxon>Sitophilus</taxon>
    </lineage>
</organism>
<dbReference type="GeneID" id="115884436"/>
<dbReference type="RefSeq" id="XP_030758873.1">
    <property type="nucleotide sequence ID" value="XM_030903013.1"/>
</dbReference>
<sequence length="423" mass="49647">MYHLKSLSLNVLCNIRKYIWNCPKMLTQKQTNFVNKVAAEYGFNKFKLKIEAGSKKGDNYLGIIFSVKILEGDRQKSLIIKCADKNEELRKQFPVTKCYQREAFIYKEVIPAFLSIQNDVDLPHPTRAFAKFHGACLDDKEEFLVFDNMKAEGFLLKDRKLTMNHDHIEMIIKELAKIHSLSFVLKHHRPEQYAQFSENLNDYLKDFFGSWVEQMKKRFSYVYSAVKENDEAINALKGIEQNVEVIFKEVSEDNLNLVIIHGDSWCNNLLFKYEDALKSEKPTTCCFLDWQISKIGSPAYDLCYFLFLSGSKDILENHKKYLSIYYKILGENLNSAGININEIFPYDLLEAHWKMFCKVVFFVAVGNMDFLLRDESEAKTLSEMVEGGRLLFDDMYQDHQYRSELYYKRMADIVSMLLKYKYI</sequence>
<dbReference type="SMART" id="SM00587">
    <property type="entry name" value="CHK"/>
    <property type="match status" value="1"/>
</dbReference>
<protein>
    <submittedName>
        <fullName evidence="3">Uncharacterized protein LOC115884436 isoform X5</fullName>
    </submittedName>
</protein>
<feature type="domain" description="CHK kinase-like" evidence="1">
    <location>
        <begin position="144"/>
        <end position="335"/>
    </location>
</feature>
<dbReference type="Proteomes" id="UP000504635">
    <property type="component" value="Unplaced"/>
</dbReference>
<dbReference type="AlphaFoldDB" id="A0A6J2Y4Z7"/>
<dbReference type="InterPro" id="IPR011009">
    <property type="entry name" value="Kinase-like_dom_sf"/>
</dbReference>
<evidence type="ECO:0000313" key="2">
    <source>
        <dbReference type="Proteomes" id="UP000504635"/>
    </source>
</evidence>
<dbReference type="Pfam" id="PF02958">
    <property type="entry name" value="EcKL"/>
    <property type="match status" value="1"/>
</dbReference>
<dbReference type="Gene3D" id="3.90.1200.10">
    <property type="match status" value="1"/>
</dbReference>
<name>A0A6J2Y4Z7_SITOR</name>
<dbReference type="PANTHER" id="PTHR11012:SF30">
    <property type="entry name" value="PROTEIN KINASE-LIKE DOMAIN-CONTAINING"/>
    <property type="match status" value="1"/>
</dbReference>
<gene>
    <name evidence="3" type="primary">LOC115884436</name>
</gene>
<keyword evidence="2" id="KW-1185">Reference proteome</keyword>
<reference evidence="3" key="1">
    <citation type="submission" date="2025-08" db="UniProtKB">
        <authorList>
            <consortium name="RefSeq"/>
        </authorList>
    </citation>
    <scope>IDENTIFICATION</scope>
    <source>
        <tissue evidence="3">Gonads</tissue>
    </source>
</reference>
<dbReference type="OrthoDB" id="5780965at2759"/>